<name>A0A3B9IJH8_9PROT</name>
<dbReference type="SUPFAM" id="SSF52833">
    <property type="entry name" value="Thioredoxin-like"/>
    <property type="match status" value="1"/>
</dbReference>
<accession>A0A3B9IJH8</accession>
<dbReference type="Pfam" id="PF13409">
    <property type="entry name" value="GST_N_2"/>
    <property type="match status" value="1"/>
</dbReference>
<dbReference type="PANTHER" id="PTHR44051">
    <property type="entry name" value="GLUTATHIONE S-TRANSFERASE-RELATED"/>
    <property type="match status" value="1"/>
</dbReference>
<dbReference type="InterPro" id="IPR036249">
    <property type="entry name" value="Thioredoxin-like_sf"/>
</dbReference>
<dbReference type="AlphaFoldDB" id="A0A3B9IJH8"/>
<comment type="caution">
    <text evidence="2">The sequence shown here is derived from an EMBL/GenBank/DDBJ whole genome shotgun (WGS) entry which is preliminary data.</text>
</comment>
<evidence type="ECO:0000259" key="1">
    <source>
        <dbReference type="PROSITE" id="PS50404"/>
    </source>
</evidence>
<dbReference type="Gene3D" id="1.20.1050.10">
    <property type="match status" value="1"/>
</dbReference>
<dbReference type="GO" id="GO:0016740">
    <property type="term" value="F:transferase activity"/>
    <property type="evidence" value="ECO:0007669"/>
    <property type="project" value="UniProtKB-KW"/>
</dbReference>
<proteinExistence type="predicted"/>
<gene>
    <name evidence="2" type="ORF">DCK97_10640</name>
</gene>
<feature type="domain" description="GST N-terminal" evidence="1">
    <location>
        <begin position="12"/>
        <end position="99"/>
    </location>
</feature>
<dbReference type="SUPFAM" id="SSF47616">
    <property type="entry name" value="GST C-terminal domain-like"/>
    <property type="match status" value="1"/>
</dbReference>
<evidence type="ECO:0000313" key="2">
    <source>
        <dbReference type="EMBL" id="HAE47866.1"/>
    </source>
</evidence>
<dbReference type="Gene3D" id="3.40.30.10">
    <property type="entry name" value="Glutaredoxin"/>
    <property type="match status" value="1"/>
</dbReference>
<dbReference type="InterPro" id="IPR036282">
    <property type="entry name" value="Glutathione-S-Trfase_C_sf"/>
</dbReference>
<dbReference type="PROSITE" id="PS50404">
    <property type="entry name" value="GST_NTER"/>
    <property type="match status" value="1"/>
</dbReference>
<organism evidence="2 3">
    <name type="scientific">Tistrella mobilis</name>
    <dbReference type="NCBI Taxonomy" id="171437"/>
    <lineage>
        <taxon>Bacteria</taxon>
        <taxon>Pseudomonadati</taxon>
        <taxon>Pseudomonadota</taxon>
        <taxon>Alphaproteobacteria</taxon>
        <taxon>Geminicoccales</taxon>
        <taxon>Geminicoccaceae</taxon>
        <taxon>Tistrella</taxon>
    </lineage>
</organism>
<protein>
    <submittedName>
        <fullName evidence="2">Glutathione S-transferase</fullName>
    </submittedName>
</protein>
<reference evidence="2 3" key="1">
    <citation type="journal article" date="2018" name="Nat. Biotechnol.">
        <title>A standardized bacterial taxonomy based on genome phylogeny substantially revises the tree of life.</title>
        <authorList>
            <person name="Parks D.H."/>
            <person name="Chuvochina M."/>
            <person name="Waite D.W."/>
            <person name="Rinke C."/>
            <person name="Skarshewski A."/>
            <person name="Chaumeil P.A."/>
            <person name="Hugenholtz P."/>
        </authorList>
    </citation>
    <scope>NUCLEOTIDE SEQUENCE [LARGE SCALE GENOMIC DNA]</scope>
    <source>
        <strain evidence="2">UBA8739</strain>
    </source>
</reference>
<dbReference type="InterPro" id="IPR004045">
    <property type="entry name" value="Glutathione_S-Trfase_N"/>
</dbReference>
<dbReference type="Proteomes" id="UP000257706">
    <property type="component" value="Unassembled WGS sequence"/>
</dbReference>
<dbReference type="CDD" id="cd03057">
    <property type="entry name" value="GST_N_Beta"/>
    <property type="match status" value="1"/>
</dbReference>
<keyword evidence="2" id="KW-0808">Transferase</keyword>
<sequence>MRQRSDMTDDAAPLTLIGSPGCGSAIVEMALALLGLPHVLEDLPYREPGPGRDRLLALNPTGKVPVLVIPGAAPDGGDLVMTESAAILLHLADLAGPRGAELVPAAGDPLRPVFLRWLVFLVAEIYPAVTVPEHADDTGLAGEPLAGFRAGMQVRRDGLWRMLEAAADPAGPWFLGSRFSAIDLYLAVMSAWAGGRARFARVTPHLGAIAGRARALPRVAAVLARHGDIQDPLQDGETA</sequence>
<dbReference type="EMBL" id="DMAI01000160">
    <property type="protein sequence ID" value="HAE47866.1"/>
    <property type="molecule type" value="Genomic_DNA"/>
</dbReference>
<dbReference type="PANTHER" id="PTHR44051:SF8">
    <property type="entry name" value="GLUTATHIONE S-TRANSFERASE GSTA"/>
    <property type="match status" value="1"/>
</dbReference>
<evidence type="ECO:0000313" key="3">
    <source>
        <dbReference type="Proteomes" id="UP000257706"/>
    </source>
</evidence>